<name>A0A7C5WYF4_9AQUI</name>
<feature type="domain" description="Macro" evidence="1">
    <location>
        <begin position="1"/>
        <end position="162"/>
    </location>
</feature>
<protein>
    <submittedName>
        <fullName evidence="2">Macro domain-containing protein</fullName>
    </submittedName>
</protein>
<dbReference type="SUPFAM" id="SSF52949">
    <property type="entry name" value="Macro domain-like"/>
    <property type="match status" value="1"/>
</dbReference>
<proteinExistence type="predicted"/>
<dbReference type="Gene3D" id="3.40.220.10">
    <property type="entry name" value="Leucine Aminopeptidase, subunit E, domain 1"/>
    <property type="match status" value="1"/>
</dbReference>
<accession>A0A7C5WYF4</accession>
<dbReference type="EMBL" id="DSAC01000033">
    <property type="protein sequence ID" value="HHO73510.1"/>
    <property type="molecule type" value="Genomic_DNA"/>
</dbReference>
<reference evidence="2" key="1">
    <citation type="journal article" date="2020" name="mSystems">
        <title>Genome- and Community-Level Interaction Insights into Carbon Utilization and Element Cycling Functions of Hydrothermarchaeota in Hydrothermal Sediment.</title>
        <authorList>
            <person name="Zhou Z."/>
            <person name="Liu Y."/>
            <person name="Xu W."/>
            <person name="Pan J."/>
            <person name="Luo Z.H."/>
            <person name="Li M."/>
        </authorList>
    </citation>
    <scope>NUCLEOTIDE SEQUENCE [LARGE SCALE GENOMIC DNA]</scope>
    <source>
        <strain evidence="2">SpSt-114</strain>
    </source>
</reference>
<organism evidence="2">
    <name type="scientific">Thermocrinis ruber</name>
    <dbReference type="NCBI Taxonomy" id="75906"/>
    <lineage>
        <taxon>Bacteria</taxon>
        <taxon>Pseudomonadati</taxon>
        <taxon>Aquificota</taxon>
        <taxon>Aquificia</taxon>
        <taxon>Aquificales</taxon>
        <taxon>Aquificaceae</taxon>
        <taxon>Thermocrinis</taxon>
    </lineage>
</organism>
<gene>
    <name evidence="2" type="ORF">ENN04_02605</name>
</gene>
<dbReference type="InterPro" id="IPR002589">
    <property type="entry name" value="Macro_dom"/>
</dbReference>
<sequence>MQIEVINGSILEVDADVIVNPANSLGLMGGGVAGVIKRFRGEEIEKEAVQKAPIPVGSAVLTTAGKLKFKGVIHAPTMEKPAMDSSEEKVRKAVRASLELADCLGFETVAMPGMGTGVGGLPKELSAKAMLEEIKNFKPKSLKKIILVDIDPEMVQAWQKNL</sequence>
<evidence type="ECO:0000313" key="2">
    <source>
        <dbReference type="EMBL" id="HHO73510.1"/>
    </source>
</evidence>
<comment type="caution">
    <text evidence="2">The sequence shown here is derived from an EMBL/GenBank/DDBJ whole genome shotgun (WGS) entry which is preliminary data.</text>
</comment>
<dbReference type="InterPro" id="IPR043472">
    <property type="entry name" value="Macro_dom-like"/>
</dbReference>
<dbReference type="PROSITE" id="PS51154">
    <property type="entry name" value="MACRO"/>
    <property type="match status" value="1"/>
</dbReference>
<dbReference type="PANTHER" id="PTHR11106">
    <property type="entry name" value="GANGLIOSIDE INDUCED DIFFERENTIATION ASSOCIATED PROTEIN 2-RELATED"/>
    <property type="match status" value="1"/>
</dbReference>
<dbReference type="NCBIfam" id="NF001666">
    <property type="entry name" value="PRK00431.2-2"/>
    <property type="match status" value="1"/>
</dbReference>
<dbReference type="Pfam" id="PF01661">
    <property type="entry name" value="Macro"/>
    <property type="match status" value="1"/>
</dbReference>
<dbReference type="PANTHER" id="PTHR11106:SF111">
    <property type="entry name" value="MACRO DOMAIN-CONTAINING PROTEIN"/>
    <property type="match status" value="1"/>
</dbReference>
<dbReference type="AlphaFoldDB" id="A0A7C5WYF4"/>
<dbReference type="SMART" id="SM00506">
    <property type="entry name" value="A1pp"/>
    <property type="match status" value="1"/>
</dbReference>
<evidence type="ECO:0000259" key="1">
    <source>
        <dbReference type="PROSITE" id="PS51154"/>
    </source>
</evidence>